<keyword evidence="2" id="KW-1185">Reference proteome</keyword>
<protein>
    <submittedName>
        <fullName evidence="1">Uncharacterized protein</fullName>
    </submittedName>
</protein>
<evidence type="ECO:0000313" key="2">
    <source>
        <dbReference type="Proteomes" id="UP000738349"/>
    </source>
</evidence>
<evidence type="ECO:0000313" key="1">
    <source>
        <dbReference type="EMBL" id="KAH7131270.1"/>
    </source>
</evidence>
<reference evidence="1" key="1">
    <citation type="journal article" date="2021" name="Nat. Commun.">
        <title>Genetic determinants of endophytism in the Arabidopsis root mycobiome.</title>
        <authorList>
            <person name="Mesny F."/>
            <person name="Miyauchi S."/>
            <person name="Thiergart T."/>
            <person name="Pickel B."/>
            <person name="Atanasova L."/>
            <person name="Karlsson M."/>
            <person name="Huettel B."/>
            <person name="Barry K.W."/>
            <person name="Haridas S."/>
            <person name="Chen C."/>
            <person name="Bauer D."/>
            <person name="Andreopoulos W."/>
            <person name="Pangilinan J."/>
            <person name="LaButti K."/>
            <person name="Riley R."/>
            <person name="Lipzen A."/>
            <person name="Clum A."/>
            <person name="Drula E."/>
            <person name="Henrissat B."/>
            <person name="Kohler A."/>
            <person name="Grigoriev I.V."/>
            <person name="Martin F.M."/>
            <person name="Hacquard S."/>
        </authorList>
    </citation>
    <scope>NUCLEOTIDE SEQUENCE</scope>
    <source>
        <strain evidence="1">MPI-CAGE-AT-0147</strain>
    </source>
</reference>
<sequence>MAELQEELTHYSLRVRIGKWLDCVLGPTLRCYILRNSDLLRKSYNPVDQRHGLMDLADEDPANEGDDIIAKLHQRFSKRDLNAPTSVTEGDLRLLESRQDITD</sequence>
<gene>
    <name evidence="1" type="ORF">EDB81DRAFT_859837</name>
</gene>
<accession>A0A9P9IU80</accession>
<proteinExistence type="predicted"/>
<dbReference type="EMBL" id="JAGMUV010000017">
    <property type="protein sequence ID" value="KAH7131270.1"/>
    <property type="molecule type" value="Genomic_DNA"/>
</dbReference>
<dbReference type="AlphaFoldDB" id="A0A9P9IU80"/>
<dbReference type="Proteomes" id="UP000738349">
    <property type="component" value="Unassembled WGS sequence"/>
</dbReference>
<name>A0A9P9IU80_9HYPO</name>
<comment type="caution">
    <text evidence="1">The sequence shown here is derived from an EMBL/GenBank/DDBJ whole genome shotgun (WGS) entry which is preliminary data.</text>
</comment>
<organism evidence="1 2">
    <name type="scientific">Dactylonectria macrodidyma</name>
    <dbReference type="NCBI Taxonomy" id="307937"/>
    <lineage>
        <taxon>Eukaryota</taxon>
        <taxon>Fungi</taxon>
        <taxon>Dikarya</taxon>
        <taxon>Ascomycota</taxon>
        <taxon>Pezizomycotina</taxon>
        <taxon>Sordariomycetes</taxon>
        <taxon>Hypocreomycetidae</taxon>
        <taxon>Hypocreales</taxon>
        <taxon>Nectriaceae</taxon>
        <taxon>Dactylonectria</taxon>
    </lineage>
</organism>